<name>A0ABV8T0G9_9GAMM</name>
<dbReference type="Pfam" id="PF00581">
    <property type="entry name" value="Rhodanese"/>
    <property type="match status" value="1"/>
</dbReference>
<dbReference type="EMBL" id="JBHSDU010000014">
    <property type="protein sequence ID" value="MFC4312555.1"/>
    <property type="molecule type" value="Genomic_DNA"/>
</dbReference>
<reference evidence="3" key="1">
    <citation type="journal article" date="2019" name="Int. J. Syst. Evol. Microbiol.">
        <title>The Global Catalogue of Microorganisms (GCM) 10K type strain sequencing project: providing services to taxonomists for standard genome sequencing and annotation.</title>
        <authorList>
            <consortium name="The Broad Institute Genomics Platform"/>
            <consortium name="The Broad Institute Genome Sequencing Center for Infectious Disease"/>
            <person name="Wu L."/>
            <person name="Ma J."/>
        </authorList>
    </citation>
    <scope>NUCLEOTIDE SEQUENCE [LARGE SCALE GENOMIC DNA]</scope>
    <source>
        <strain evidence="3">CGMCC 1.10759</strain>
    </source>
</reference>
<evidence type="ECO:0000259" key="1">
    <source>
        <dbReference type="PROSITE" id="PS50206"/>
    </source>
</evidence>
<dbReference type="SUPFAM" id="SSF52821">
    <property type="entry name" value="Rhodanese/Cell cycle control phosphatase"/>
    <property type="match status" value="1"/>
</dbReference>
<dbReference type="InterPro" id="IPR036873">
    <property type="entry name" value="Rhodanese-like_dom_sf"/>
</dbReference>
<dbReference type="InterPro" id="IPR018634">
    <property type="entry name" value="ChrB_C"/>
</dbReference>
<dbReference type="PROSITE" id="PS50206">
    <property type="entry name" value="RHODANESE_3"/>
    <property type="match status" value="1"/>
</dbReference>
<keyword evidence="3" id="KW-1185">Reference proteome</keyword>
<proteinExistence type="predicted"/>
<dbReference type="RefSeq" id="WP_380602053.1">
    <property type="nucleotide sequence ID" value="NZ_JBHSDU010000014.1"/>
</dbReference>
<evidence type="ECO:0000313" key="3">
    <source>
        <dbReference type="Proteomes" id="UP001595904"/>
    </source>
</evidence>
<feature type="domain" description="Rhodanese" evidence="1">
    <location>
        <begin position="16"/>
        <end position="105"/>
    </location>
</feature>
<accession>A0ABV8T0G9</accession>
<dbReference type="Pfam" id="PF09828">
    <property type="entry name" value="ChrB_C"/>
    <property type="match status" value="1"/>
</dbReference>
<sequence length="269" mass="29952">MLKTFDCNTLYGQLGLQDSPLIVDLRTADELAHSGEFIPSAVRVDPDGIEQWCRRLTTHRLVAVYGSNDAASNAMVSQLESRGIVAGALTGGFDEWRRNGMPTVRARREYRVPGSSRWVTRERPKIDRLACPWLVRRFIDPHAVFFYVPAQAVRAEAAGLAAEPYDIADVTFSHRGPRCSFDAFLDEFGLHDPVLDQLADIVRAADTGTLERSKEAPGLLAISLGMSATIRDDILLLEQAMFVYDSLYAWCKKARDETHSWPQTKGVPA</sequence>
<dbReference type="Proteomes" id="UP001595904">
    <property type="component" value="Unassembled WGS sequence"/>
</dbReference>
<evidence type="ECO:0000313" key="2">
    <source>
        <dbReference type="EMBL" id="MFC4312555.1"/>
    </source>
</evidence>
<organism evidence="2 3">
    <name type="scientific">Steroidobacter flavus</name>
    <dbReference type="NCBI Taxonomy" id="1842136"/>
    <lineage>
        <taxon>Bacteria</taxon>
        <taxon>Pseudomonadati</taxon>
        <taxon>Pseudomonadota</taxon>
        <taxon>Gammaproteobacteria</taxon>
        <taxon>Steroidobacterales</taxon>
        <taxon>Steroidobacteraceae</taxon>
        <taxon>Steroidobacter</taxon>
    </lineage>
</organism>
<gene>
    <name evidence="2" type="ORF">ACFPN2_25960</name>
</gene>
<comment type="caution">
    <text evidence="2">The sequence shown here is derived from an EMBL/GenBank/DDBJ whole genome shotgun (WGS) entry which is preliminary data.</text>
</comment>
<dbReference type="Gene3D" id="3.40.250.10">
    <property type="entry name" value="Rhodanese-like domain"/>
    <property type="match status" value="1"/>
</dbReference>
<dbReference type="SMART" id="SM00450">
    <property type="entry name" value="RHOD"/>
    <property type="match status" value="1"/>
</dbReference>
<dbReference type="InterPro" id="IPR001763">
    <property type="entry name" value="Rhodanese-like_dom"/>
</dbReference>
<protein>
    <submittedName>
        <fullName evidence="2">Chromate resistance protein ChrB domain-containing protein</fullName>
    </submittedName>
</protein>